<dbReference type="Gene3D" id="3.40.630.30">
    <property type="match status" value="1"/>
</dbReference>
<dbReference type="SUPFAM" id="SSF55729">
    <property type="entry name" value="Acyl-CoA N-acyltransferases (Nat)"/>
    <property type="match status" value="1"/>
</dbReference>
<dbReference type="Proteomes" id="UP001138961">
    <property type="component" value="Unassembled WGS sequence"/>
</dbReference>
<feature type="domain" description="N-acetyltransferase" evidence="3">
    <location>
        <begin position="12"/>
        <end position="149"/>
    </location>
</feature>
<dbReference type="EMBL" id="JAJATZ010000005">
    <property type="protein sequence ID" value="MCB5199840.1"/>
    <property type="molecule type" value="Genomic_DNA"/>
</dbReference>
<accession>A0ABS8BVT3</accession>
<keyword evidence="5" id="KW-1185">Reference proteome</keyword>
<dbReference type="PANTHER" id="PTHR43877">
    <property type="entry name" value="AMINOALKYLPHOSPHONATE N-ACETYLTRANSFERASE-RELATED-RELATED"/>
    <property type="match status" value="1"/>
</dbReference>
<dbReference type="CDD" id="cd04301">
    <property type="entry name" value="NAT_SF"/>
    <property type="match status" value="1"/>
</dbReference>
<proteinExistence type="predicted"/>
<dbReference type="InterPro" id="IPR000182">
    <property type="entry name" value="GNAT_dom"/>
</dbReference>
<evidence type="ECO:0000313" key="5">
    <source>
        <dbReference type="Proteomes" id="UP001138961"/>
    </source>
</evidence>
<keyword evidence="1" id="KW-0808">Transferase</keyword>
<dbReference type="PANTHER" id="PTHR43877:SF5">
    <property type="entry name" value="BLL8307 PROTEIN"/>
    <property type="match status" value="1"/>
</dbReference>
<gene>
    <name evidence="4" type="ORF">LGQ03_11390</name>
</gene>
<dbReference type="PROSITE" id="PS51186">
    <property type="entry name" value="GNAT"/>
    <property type="match status" value="1"/>
</dbReference>
<keyword evidence="2" id="KW-0012">Acyltransferase</keyword>
<evidence type="ECO:0000259" key="3">
    <source>
        <dbReference type="PROSITE" id="PS51186"/>
    </source>
</evidence>
<name>A0ABS8BVT3_9RHOB</name>
<reference evidence="4" key="1">
    <citation type="submission" date="2021-10" db="EMBL/GenBank/DDBJ databases">
        <title>Loktanella gaetbuli sp. nov., isolated from a tidal flat.</title>
        <authorList>
            <person name="Park S."/>
            <person name="Yoon J.-H."/>
        </authorList>
    </citation>
    <scope>NUCLEOTIDE SEQUENCE</scope>
    <source>
        <strain evidence="4">TSTF-M6</strain>
    </source>
</reference>
<dbReference type="RefSeq" id="WP_226748502.1">
    <property type="nucleotide sequence ID" value="NZ_JAJATZ010000005.1"/>
</dbReference>
<dbReference type="InterPro" id="IPR016181">
    <property type="entry name" value="Acyl_CoA_acyltransferase"/>
</dbReference>
<sequence length="149" mass="16011">MLTVAPADPRDPDGRRLLTASHAFLLSKYPPEFSFALSVDELAAPHIRFFIANQDGDALGCVALANKGDYGEVKSMFVDPAARGSGVGAALMQALIAEARTQGLALLRLESGDDLYAAHRLYARHGFTPCGPFGDYVEGPHSVFMECRL</sequence>
<comment type="caution">
    <text evidence="4">The sequence shown here is derived from an EMBL/GenBank/DDBJ whole genome shotgun (WGS) entry which is preliminary data.</text>
</comment>
<organism evidence="4 5">
    <name type="scientific">Loktanella gaetbuli</name>
    <dbReference type="NCBI Taxonomy" id="2881335"/>
    <lineage>
        <taxon>Bacteria</taxon>
        <taxon>Pseudomonadati</taxon>
        <taxon>Pseudomonadota</taxon>
        <taxon>Alphaproteobacteria</taxon>
        <taxon>Rhodobacterales</taxon>
        <taxon>Roseobacteraceae</taxon>
        <taxon>Loktanella</taxon>
    </lineage>
</organism>
<evidence type="ECO:0000256" key="1">
    <source>
        <dbReference type="ARBA" id="ARBA00022679"/>
    </source>
</evidence>
<dbReference type="InterPro" id="IPR050832">
    <property type="entry name" value="Bact_Acetyltransf"/>
</dbReference>
<protein>
    <submittedName>
        <fullName evidence="4">GNAT family N-acetyltransferase</fullName>
    </submittedName>
</protein>
<evidence type="ECO:0000256" key="2">
    <source>
        <dbReference type="ARBA" id="ARBA00023315"/>
    </source>
</evidence>
<evidence type="ECO:0000313" key="4">
    <source>
        <dbReference type="EMBL" id="MCB5199840.1"/>
    </source>
</evidence>
<dbReference type="Pfam" id="PF00583">
    <property type="entry name" value="Acetyltransf_1"/>
    <property type="match status" value="1"/>
</dbReference>